<sequence>MLYIRQVRVQTPGTTNQHIIDVKYSGTKTGPLMTASRGTIVSVIDGGGDIYTYNNGTGAGARVVTRDGANYLKYITTEADGTETNNLLELPRFQ</sequence>
<organism evidence="1 2">
    <name type="scientific">Rhodoglobus aureus</name>
    <dbReference type="NCBI Taxonomy" id="191497"/>
    <lineage>
        <taxon>Bacteria</taxon>
        <taxon>Bacillati</taxon>
        <taxon>Actinomycetota</taxon>
        <taxon>Actinomycetes</taxon>
        <taxon>Micrococcales</taxon>
        <taxon>Microbacteriaceae</taxon>
        <taxon>Rhodoglobus</taxon>
    </lineage>
</organism>
<dbReference type="RefSeq" id="WP_343924871.1">
    <property type="nucleotide sequence ID" value="NZ_BAAAKW010000029.1"/>
</dbReference>
<comment type="caution">
    <text evidence="1">The sequence shown here is derived from an EMBL/GenBank/DDBJ whole genome shotgun (WGS) entry which is preliminary data.</text>
</comment>
<dbReference type="InterPro" id="IPR024997">
    <property type="entry name" value="DUF3892"/>
</dbReference>
<evidence type="ECO:0000313" key="2">
    <source>
        <dbReference type="Proteomes" id="UP001500943"/>
    </source>
</evidence>
<dbReference type="Pfam" id="PF13031">
    <property type="entry name" value="DUF3892"/>
    <property type="match status" value="1"/>
</dbReference>
<name>A0ABP4G962_9MICO</name>
<dbReference type="Proteomes" id="UP001500943">
    <property type="component" value="Unassembled WGS sequence"/>
</dbReference>
<gene>
    <name evidence="1" type="ORF">GCM10009655_16520</name>
</gene>
<reference evidence="2" key="1">
    <citation type="journal article" date="2019" name="Int. J. Syst. Evol. Microbiol.">
        <title>The Global Catalogue of Microorganisms (GCM) 10K type strain sequencing project: providing services to taxonomists for standard genome sequencing and annotation.</title>
        <authorList>
            <consortium name="The Broad Institute Genomics Platform"/>
            <consortium name="The Broad Institute Genome Sequencing Center for Infectious Disease"/>
            <person name="Wu L."/>
            <person name="Ma J."/>
        </authorList>
    </citation>
    <scope>NUCLEOTIDE SEQUENCE [LARGE SCALE GENOMIC DNA]</scope>
    <source>
        <strain evidence="2">JCM 12762</strain>
    </source>
</reference>
<keyword evidence="2" id="KW-1185">Reference proteome</keyword>
<protein>
    <recommendedName>
        <fullName evidence="3">DUF3892 domain-containing protein</fullName>
    </recommendedName>
</protein>
<evidence type="ECO:0008006" key="3">
    <source>
        <dbReference type="Google" id="ProtNLM"/>
    </source>
</evidence>
<dbReference type="EMBL" id="BAAAKW010000029">
    <property type="protein sequence ID" value="GAA1217785.1"/>
    <property type="molecule type" value="Genomic_DNA"/>
</dbReference>
<accession>A0ABP4G962</accession>
<proteinExistence type="predicted"/>
<evidence type="ECO:0000313" key="1">
    <source>
        <dbReference type="EMBL" id="GAA1217785.1"/>
    </source>
</evidence>